<dbReference type="AlphaFoldDB" id="A0A6B9ZI17"/>
<evidence type="ECO:0000256" key="1">
    <source>
        <dbReference type="ARBA" id="ARBA00022737"/>
    </source>
</evidence>
<dbReference type="RefSeq" id="WP_162331925.1">
    <property type="nucleotide sequence ID" value="NZ_CP048113.1"/>
</dbReference>
<evidence type="ECO:0000256" key="2">
    <source>
        <dbReference type="ARBA" id="ARBA00022803"/>
    </source>
</evidence>
<dbReference type="PROSITE" id="PS50005">
    <property type="entry name" value="TPR"/>
    <property type="match status" value="2"/>
</dbReference>
<gene>
    <name evidence="4" type="ORF">GWR21_11670</name>
</gene>
<keyword evidence="2 3" id="KW-0802">TPR repeat</keyword>
<dbReference type="SUPFAM" id="SSF48452">
    <property type="entry name" value="TPR-like"/>
    <property type="match status" value="1"/>
</dbReference>
<dbReference type="SMART" id="SM00028">
    <property type="entry name" value="TPR"/>
    <property type="match status" value="5"/>
</dbReference>
<protein>
    <submittedName>
        <fullName evidence="4">Tetratricopeptide repeat protein</fullName>
    </submittedName>
</protein>
<sequence length="203" mass="22649">MKTLYKEGISYRHAGAFDAARQCFKEILLLDSSYANAYLQLAEIAALEETYPESIGYYKAYLQLEGKQADAWYTIGVLYFNTKDFSAAVQSFETAIKRGRRRDADLCLTLGMSYLHIKETAKGIQQLEACLGLRADETRAIQALGHQYYLSGAFTAAISYWDKLLRIQPANAFAMFMLGKSYIGQGEVAKGEAMCDRALAVVP</sequence>
<dbReference type="Proteomes" id="UP000476411">
    <property type="component" value="Chromosome"/>
</dbReference>
<evidence type="ECO:0000313" key="5">
    <source>
        <dbReference type="Proteomes" id="UP000476411"/>
    </source>
</evidence>
<reference evidence="4 5" key="1">
    <citation type="submission" date="2020-01" db="EMBL/GenBank/DDBJ databases">
        <title>Complete genome sequence of Chitinophaga sp. H33E-04 isolated from quinoa roots.</title>
        <authorList>
            <person name="Weon H.-Y."/>
            <person name="Lee S.A."/>
        </authorList>
    </citation>
    <scope>NUCLEOTIDE SEQUENCE [LARGE SCALE GENOMIC DNA]</scope>
    <source>
        <strain evidence="4 5">H33E-04</strain>
    </source>
</reference>
<name>A0A6B9ZI17_9BACT</name>
<feature type="repeat" description="TPR" evidence="3">
    <location>
        <begin position="138"/>
        <end position="171"/>
    </location>
</feature>
<proteinExistence type="predicted"/>
<keyword evidence="1" id="KW-0677">Repeat</keyword>
<dbReference type="Pfam" id="PF13432">
    <property type="entry name" value="TPR_16"/>
    <property type="match status" value="2"/>
</dbReference>
<dbReference type="PANTHER" id="PTHR44186:SF1">
    <property type="entry name" value="BARDET-BIEDL SYNDROME 4 PROTEIN"/>
    <property type="match status" value="1"/>
</dbReference>
<dbReference type="Gene3D" id="1.25.40.10">
    <property type="entry name" value="Tetratricopeptide repeat domain"/>
    <property type="match status" value="2"/>
</dbReference>
<evidence type="ECO:0000256" key="3">
    <source>
        <dbReference type="PROSITE-ProRule" id="PRU00339"/>
    </source>
</evidence>
<dbReference type="PANTHER" id="PTHR44186">
    <property type="match status" value="1"/>
</dbReference>
<dbReference type="InterPro" id="IPR011990">
    <property type="entry name" value="TPR-like_helical_dom_sf"/>
</dbReference>
<feature type="repeat" description="TPR" evidence="3">
    <location>
        <begin position="69"/>
        <end position="102"/>
    </location>
</feature>
<dbReference type="Pfam" id="PF13181">
    <property type="entry name" value="TPR_8"/>
    <property type="match status" value="2"/>
</dbReference>
<evidence type="ECO:0000313" key="4">
    <source>
        <dbReference type="EMBL" id="QHS60233.1"/>
    </source>
</evidence>
<organism evidence="4 5">
    <name type="scientific">Chitinophaga agri</name>
    <dbReference type="NCBI Taxonomy" id="2703787"/>
    <lineage>
        <taxon>Bacteria</taxon>
        <taxon>Pseudomonadati</taxon>
        <taxon>Bacteroidota</taxon>
        <taxon>Chitinophagia</taxon>
        <taxon>Chitinophagales</taxon>
        <taxon>Chitinophagaceae</taxon>
        <taxon>Chitinophaga</taxon>
    </lineage>
</organism>
<dbReference type="EMBL" id="CP048113">
    <property type="protein sequence ID" value="QHS60233.1"/>
    <property type="molecule type" value="Genomic_DNA"/>
</dbReference>
<keyword evidence="5" id="KW-1185">Reference proteome</keyword>
<dbReference type="KEGG" id="chih:GWR21_11670"/>
<accession>A0A6B9ZI17</accession>
<dbReference type="InterPro" id="IPR019734">
    <property type="entry name" value="TPR_rpt"/>
</dbReference>